<protein>
    <submittedName>
        <fullName evidence="1">Uncharacterized protein</fullName>
    </submittedName>
</protein>
<keyword evidence="2" id="KW-1185">Reference proteome</keyword>
<accession>A0ABT5JUW2</accession>
<organism evidence="1 2">
    <name type="scientific">Erythrobacter fulvus</name>
    <dbReference type="NCBI Taxonomy" id="2987523"/>
    <lineage>
        <taxon>Bacteria</taxon>
        <taxon>Pseudomonadati</taxon>
        <taxon>Pseudomonadota</taxon>
        <taxon>Alphaproteobacteria</taxon>
        <taxon>Sphingomonadales</taxon>
        <taxon>Erythrobacteraceae</taxon>
        <taxon>Erythrobacter/Porphyrobacter group</taxon>
        <taxon>Erythrobacter</taxon>
    </lineage>
</organism>
<dbReference type="Proteomes" id="UP001216558">
    <property type="component" value="Unassembled WGS sequence"/>
</dbReference>
<name>A0ABT5JUW2_9SPHN</name>
<comment type="caution">
    <text evidence="1">The sequence shown here is derived from an EMBL/GenBank/DDBJ whole genome shotgun (WGS) entry which is preliminary data.</text>
</comment>
<gene>
    <name evidence="1" type="ORF">OIK40_14920</name>
</gene>
<evidence type="ECO:0000313" key="2">
    <source>
        <dbReference type="Proteomes" id="UP001216558"/>
    </source>
</evidence>
<dbReference type="EMBL" id="JAQQXQ010000017">
    <property type="protein sequence ID" value="MDC8755938.1"/>
    <property type="molecule type" value="Genomic_DNA"/>
</dbReference>
<evidence type="ECO:0000313" key="1">
    <source>
        <dbReference type="EMBL" id="MDC8755938.1"/>
    </source>
</evidence>
<sequence>MAKLTPAVTSAPTSGTTVFVLICDAIEDTLGVNYISEAVSQLLLDMAKASECQGLPVAKTKP</sequence>
<reference evidence="1 2" key="1">
    <citation type="submission" date="2022-10" db="EMBL/GenBank/DDBJ databases">
        <title>Erythrobacter sp. sf7 Genome sequencing.</title>
        <authorList>
            <person name="Park S."/>
        </authorList>
    </citation>
    <scope>NUCLEOTIDE SEQUENCE [LARGE SCALE GENOMIC DNA]</scope>
    <source>
        <strain evidence="2">sf7</strain>
    </source>
</reference>
<proteinExistence type="predicted"/>